<comment type="cofactor">
    <cofactor evidence="3">
        <name>Ca(2+)</name>
        <dbReference type="ChEBI" id="CHEBI:29108"/>
    </cofactor>
    <text evidence="3">Binds 1 Ca(2+) ion per subunit.</text>
</comment>
<dbReference type="AlphaFoldDB" id="A0ABD0L1A5"/>
<dbReference type="InterPro" id="IPR001211">
    <property type="entry name" value="PLA2"/>
</dbReference>
<feature type="binding site" evidence="3">
    <location>
        <position position="66"/>
    </location>
    <ligand>
        <name>Ca(2+)</name>
        <dbReference type="ChEBI" id="CHEBI:29108"/>
    </ligand>
</feature>
<evidence type="ECO:0000256" key="1">
    <source>
        <dbReference type="ARBA" id="ARBA00004613"/>
    </source>
</evidence>
<protein>
    <recommendedName>
        <fullName evidence="7">Phospholipase A2</fullName>
    </recommendedName>
</protein>
<keyword evidence="4" id="KW-0472">Membrane</keyword>
<accession>A0ABD0L1A5</accession>
<feature type="transmembrane region" description="Helical" evidence="4">
    <location>
        <begin position="12"/>
        <end position="30"/>
    </location>
</feature>
<dbReference type="SUPFAM" id="SSF48619">
    <property type="entry name" value="Phospholipase A2, PLA2"/>
    <property type="match status" value="1"/>
</dbReference>
<gene>
    <name evidence="5" type="ORF">BaRGS_00015683</name>
</gene>
<dbReference type="PRINTS" id="PR00389">
    <property type="entry name" value="PHPHLIPASEA2"/>
</dbReference>
<comment type="subcellular location">
    <subcellularLocation>
        <location evidence="1">Secreted</location>
    </subcellularLocation>
</comment>
<organism evidence="5 6">
    <name type="scientific">Batillaria attramentaria</name>
    <dbReference type="NCBI Taxonomy" id="370345"/>
    <lineage>
        <taxon>Eukaryota</taxon>
        <taxon>Metazoa</taxon>
        <taxon>Spiralia</taxon>
        <taxon>Lophotrochozoa</taxon>
        <taxon>Mollusca</taxon>
        <taxon>Gastropoda</taxon>
        <taxon>Caenogastropoda</taxon>
        <taxon>Sorbeoconcha</taxon>
        <taxon>Cerithioidea</taxon>
        <taxon>Batillariidae</taxon>
        <taxon>Batillaria</taxon>
    </lineage>
</organism>
<comment type="caution">
    <text evidence="5">The sequence shown here is derived from an EMBL/GenBank/DDBJ whole genome shotgun (WGS) entry which is preliminary data.</text>
</comment>
<proteinExistence type="predicted"/>
<evidence type="ECO:0000256" key="2">
    <source>
        <dbReference type="ARBA" id="ARBA00022525"/>
    </source>
</evidence>
<reference evidence="5 6" key="1">
    <citation type="journal article" date="2023" name="Sci. Data">
        <title>Genome assembly of the Korean intertidal mud-creeper Batillaria attramentaria.</title>
        <authorList>
            <person name="Patra A.K."/>
            <person name="Ho P.T."/>
            <person name="Jun S."/>
            <person name="Lee S.J."/>
            <person name="Kim Y."/>
            <person name="Won Y.J."/>
        </authorList>
    </citation>
    <scope>NUCLEOTIDE SEQUENCE [LARGE SCALE GENOMIC DNA]</scope>
    <source>
        <strain evidence="5">Wonlab-2016</strain>
    </source>
</reference>
<keyword evidence="4" id="KW-1133">Transmembrane helix</keyword>
<dbReference type="InterPro" id="IPR036444">
    <property type="entry name" value="PLipase_A2_dom_sf"/>
</dbReference>
<evidence type="ECO:0000256" key="3">
    <source>
        <dbReference type="PIRSR" id="PIRSR601211-2"/>
    </source>
</evidence>
<dbReference type="Proteomes" id="UP001519460">
    <property type="component" value="Unassembled WGS sequence"/>
</dbReference>
<dbReference type="GO" id="GO:0005576">
    <property type="term" value="C:extracellular region"/>
    <property type="evidence" value="ECO:0007669"/>
    <property type="project" value="UniProtKB-SubCell"/>
</dbReference>
<sequence>PIIIITMNTSSLITVLAFFINLGLGSGLMAHRPRRTKRSLLQMCDMIQRHTNRGCLDYNDYGCYCGWGNAGSEGKHLDDVDG</sequence>
<name>A0ABD0L1A5_9CAEN</name>
<evidence type="ECO:0008006" key="7">
    <source>
        <dbReference type="Google" id="ProtNLM"/>
    </source>
</evidence>
<evidence type="ECO:0000313" key="5">
    <source>
        <dbReference type="EMBL" id="KAK7493162.1"/>
    </source>
</evidence>
<evidence type="ECO:0000313" key="6">
    <source>
        <dbReference type="Proteomes" id="UP001519460"/>
    </source>
</evidence>
<feature type="binding site" evidence="3">
    <location>
        <position position="68"/>
    </location>
    <ligand>
        <name>Ca(2+)</name>
        <dbReference type="ChEBI" id="CHEBI:29108"/>
    </ligand>
</feature>
<dbReference type="Gene3D" id="1.20.90.10">
    <property type="entry name" value="Phospholipase A2 domain"/>
    <property type="match status" value="1"/>
</dbReference>
<keyword evidence="4" id="KW-0812">Transmembrane</keyword>
<evidence type="ECO:0000256" key="4">
    <source>
        <dbReference type="SAM" id="Phobius"/>
    </source>
</evidence>
<keyword evidence="6" id="KW-1185">Reference proteome</keyword>
<feature type="non-terminal residue" evidence="5">
    <location>
        <position position="1"/>
    </location>
</feature>
<feature type="non-terminal residue" evidence="5">
    <location>
        <position position="82"/>
    </location>
</feature>
<keyword evidence="3" id="KW-0479">Metal-binding</keyword>
<keyword evidence="2" id="KW-0964">Secreted</keyword>
<keyword evidence="3" id="KW-0106">Calcium</keyword>
<dbReference type="EMBL" id="JACVVK020000096">
    <property type="protein sequence ID" value="KAK7493162.1"/>
    <property type="molecule type" value="Genomic_DNA"/>
</dbReference>
<feature type="binding site" evidence="3">
    <location>
        <position position="64"/>
    </location>
    <ligand>
        <name>Ca(2+)</name>
        <dbReference type="ChEBI" id="CHEBI:29108"/>
    </ligand>
</feature>